<dbReference type="EMBL" id="BRXW01000226">
    <property type="protein sequence ID" value="GMI15188.1"/>
    <property type="molecule type" value="Genomic_DNA"/>
</dbReference>
<comment type="caution">
    <text evidence="1">The sequence shown here is derived from an EMBL/GenBank/DDBJ whole genome shotgun (WGS) entry which is preliminary data.</text>
</comment>
<reference evidence="2" key="1">
    <citation type="journal article" date="2023" name="Commun. Biol.">
        <title>Genome analysis of Parmales, the sister group of diatoms, reveals the evolutionary specialization of diatoms from phago-mixotrophs to photoautotrophs.</title>
        <authorList>
            <person name="Ban H."/>
            <person name="Sato S."/>
            <person name="Yoshikawa S."/>
            <person name="Yamada K."/>
            <person name="Nakamura Y."/>
            <person name="Ichinomiya M."/>
            <person name="Sato N."/>
            <person name="Blanc-Mathieu R."/>
            <person name="Endo H."/>
            <person name="Kuwata A."/>
            <person name="Ogata H."/>
        </authorList>
    </citation>
    <scope>NUCLEOTIDE SEQUENCE [LARGE SCALE GENOMIC DNA]</scope>
    <source>
        <strain evidence="2">NIES 3700</strain>
    </source>
</reference>
<dbReference type="InterPro" id="IPR026906">
    <property type="entry name" value="LRR_5"/>
</dbReference>
<dbReference type="Pfam" id="PF13306">
    <property type="entry name" value="LRR_5"/>
    <property type="match status" value="1"/>
</dbReference>
<evidence type="ECO:0000313" key="2">
    <source>
        <dbReference type="Proteomes" id="UP001165122"/>
    </source>
</evidence>
<dbReference type="InterPro" id="IPR032675">
    <property type="entry name" value="LRR_dom_sf"/>
</dbReference>
<dbReference type="Gene3D" id="3.80.10.10">
    <property type="entry name" value="Ribonuclease Inhibitor"/>
    <property type="match status" value="1"/>
</dbReference>
<organism evidence="1 2">
    <name type="scientific">Triparma laevis f. longispina</name>
    <dbReference type="NCBI Taxonomy" id="1714387"/>
    <lineage>
        <taxon>Eukaryota</taxon>
        <taxon>Sar</taxon>
        <taxon>Stramenopiles</taxon>
        <taxon>Ochrophyta</taxon>
        <taxon>Bolidophyceae</taxon>
        <taxon>Parmales</taxon>
        <taxon>Triparmaceae</taxon>
        <taxon>Triparma</taxon>
    </lineage>
</organism>
<proteinExistence type="predicted"/>
<evidence type="ECO:0000313" key="1">
    <source>
        <dbReference type="EMBL" id="GMI15188.1"/>
    </source>
</evidence>
<sequence length="140" mass="15144">MRCVTKYYSGLAEIGFDGRVAAAAVVLEVDGRVERGVLMVVDGNGTSPETVKAQEERRKLVTEAAFLQDSSMLGKRACMTLVNLVVVEIPKGVEIILELAFAKCTHISKVTFPKTLKTIARSVFSVCSSLGETTTSMTLR</sequence>
<dbReference type="AlphaFoldDB" id="A0A9W7FNH8"/>
<name>A0A9W7FNH8_9STRA</name>
<accession>A0A9W7FNH8</accession>
<keyword evidence="2" id="KW-1185">Reference proteome</keyword>
<gene>
    <name evidence="1" type="ORF">TrLO_g9836</name>
</gene>
<protein>
    <submittedName>
        <fullName evidence="1">Uncharacterized protein</fullName>
    </submittedName>
</protein>
<dbReference type="Proteomes" id="UP001165122">
    <property type="component" value="Unassembled WGS sequence"/>
</dbReference>